<sequence>MQITTLQNKTVAPLGLASVPDKDMDPRCPGRAAAAGIDYFFFYNLSYTSMIDGLKPLLAERRDTIAVATGSLSRGRSDLRSYLDQVRITLDTEVIDVFYAEWIRPDDDMDQVLGEVLDELHRWKEQGIIRYVGASVHNRPLALALLASDKVEVLMHRYNMAHRGAEEAVLPTALQLDVPVVAYTCTRWGSLLQGHDAWTGDIPAASDCYRYSLDHPAIHLALTAPATLEELEQNLDILHNQSLDPTTKRRWEEYGTLIYGDGRDAFETKWL</sequence>
<dbReference type="InterPro" id="IPR053135">
    <property type="entry name" value="AKR2_Oxidoreductase"/>
</dbReference>
<name>A0ABR9U6A0_9CYAN</name>
<dbReference type="EMBL" id="JADEWU010000003">
    <property type="protein sequence ID" value="MBE9141993.1"/>
    <property type="molecule type" value="Genomic_DNA"/>
</dbReference>
<dbReference type="SUPFAM" id="SSF51430">
    <property type="entry name" value="NAD(P)-linked oxidoreductase"/>
    <property type="match status" value="1"/>
</dbReference>
<dbReference type="RefSeq" id="WP_193867733.1">
    <property type="nucleotide sequence ID" value="NZ_JADEWU010000003.1"/>
</dbReference>
<dbReference type="InterPro" id="IPR036812">
    <property type="entry name" value="NAD(P)_OxRdtase_dom_sf"/>
</dbReference>
<accession>A0ABR9U6A0</accession>
<comment type="caution">
    <text evidence="2">The sequence shown here is derived from an EMBL/GenBank/DDBJ whole genome shotgun (WGS) entry which is preliminary data.</text>
</comment>
<evidence type="ECO:0000313" key="3">
    <source>
        <dbReference type="Proteomes" id="UP000640725"/>
    </source>
</evidence>
<proteinExistence type="predicted"/>
<gene>
    <name evidence="2" type="ORF">IQ236_02000</name>
</gene>
<reference evidence="2 3" key="1">
    <citation type="submission" date="2020-10" db="EMBL/GenBank/DDBJ databases">
        <authorList>
            <person name="Castelo-Branco R."/>
            <person name="Eusebio N."/>
            <person name="Adriana R."/>
            <person name="Vieira A."/>
            <person name="Brugerolle De Fraissinette N."/>
            <person name="Rezende De Castro R."/>
            <person name="Schneider M.P."/>
            <person name="Vasconcelos V."/>
            <person name="Leao P.N."/>
        </authorList>
    </citation>
    <scope>NUCLEOTIDE SEQUENCE [LARGE SCALE GENOMIC DNA]</scope>
    <source>
        <strain evidence="2 3">LEGE 06226</strain>
    </source>
</reference>
<evidence type="ECO:0000259" key="1">
    <source>
        <dbReference type="Pfam" id="PF00248"/>
    </source>
</evidence>
<organism evidence="2 3">
    <name type="scientific">Planktothrix mougeotii LEGE 06226</name>
    <dbReference type="NCBI Taxonomy" id="1828728"/>
    <lineage>
        <taxon>Bacteria</taxon>
        <taxon>Bacillati</taxon>
        <taxon>Cyanobacteriota</taxon>
        <taxon>Cyanophyceae</taxon>
        <taxon>Oscillatoriophycideae</taxon>
        <taxon>Oscillatoriales</taxon>
        <taxon>Microcoleaceae</taxon>
        <taxon>Planktothrix</taxon>
    </lineage>
</organism>
<keyword evidence="3" id="KW-1185">Reference proteome</keyword>
<dbReference type="PANTHER" id="PTHR43312:SF1">
    <property type="entry name" value="NADP-DEPENDENT OXIDOREDUCTASE DOMAIN-CONTAINING PROTEIN"/>
    <property type="match status" value="1"/>
</dbReference>
<dbReference type="PANTHER" id="PTHR43312">
    <property type="entry name" value="D-THREO-ALDOSE 1-DEHYDROGENASE"/>
    <property type="match status" value="1"/>
</dbReference>
<protein>
    <submittedName>
        <fullName evidence="2">Aldo/keto reductase</fullName>
    </submittedName>
</protein>
<feature type="domain" description="NADP-dependent oxidoreductase" evidence="1">
    <location>
        <begin position="76"/>
        <end position="192"/>
    </location>
</feature>
<dbReference type="Gene3D" id="3.20.20.100">
    <property type="entry name" value="NADP-dependent oxidoreductase domain"/>
    <property type="match status" value="1"/>
</dbReference>
<evidence type="ECO:0000313" key="2">
    <source>
        <dbReference type="EMBL" id="MBE9141993.1"/>
    </source>
</evidence>
<dbReference type="InterPro" id="IPR023210">
    <property type="entry name" value="NADP_OxRdtase_dom"/>
</dbReference>
<dbReference type="Pfam" id="PF00248">
    <property type="entry name" value="Aldo_ket_red"/>
    <property type="match status" value="1"/>
</dbReference>
<dbReference type="Proteomes" id="UP000640725">
    <property type="component" value="Unassembled WGS sequence"/>
</dbReference>